<dbReference type="Proteomes" id="UP000194218">
    <property type="component" value="Chromosome"/>
</dbReference>
<name>A0A1W7D4A6_9ACTN</name>
<evidence type="ECO:0000259" key="1">
    <source>
        <dbReference type="Pfam" id="PF01243"/>
    </source>
</evidence>
<protein>
    <submittedName>
        <fullName evidence="2">Pyridoxamine 5-phosphate oxidase</fullName>
    </submittedName>
</protein>
<keyword evidence="3" id="KW-1185">Reference proteome</keyword>
<proteinExistence type="predicted"/>
<dbReference type="SUPFAM" id="SSF50475">
    <property type="entry name" value="FMN-binding split barrel"/>
    <property type="match status" value="1"/>
</dbReference>
<dbReference type="OrthoDB" id="9786134at2"/>
<reference evidence="2 3" key="1">
    <citation type="submission" date="2017-05" db="EMBL/GenBank/DDBJ databases">
        <title>Complete genome sequence of Streptomyces sp. SCSIO 03032 revealed the diverse biosynthetic pathways for its bioactive secondary metabolites.</title>
        <authorList>
            <person name="Ma L."/>
            <person name="Zhu Y."/>
            <person name="Zhang W."/>
            <person name="Zhang G."/>
            <person name="Tian X."/>
            <person name="Zhang S."/>
            <person name="Zhang C."/>
        </authorList>
    </citation>
    <scope>NUCLEOTIDE SEQUENCE [LARGE SCALE GENOMIC DNA]</scope>
    <source>
        <strain evidence="2 3">SCSIO 03032</strain>
    </source>
</reference>
<dbReference type="Pfam" id="PF01243">
    <property type="entry name" value="PNPOx_N"/>
    <property type="match status" value="1"/>
</dbReference>
<dbReference type="RefSeq" id="WP_086161744.1">
    <property type="nucleotide sequence ID" value="NZ_CP021121.1"/>
</dbReference>
<feature type="domain" description="Pyridoxamine 5'-phosphate oxidase N-terminal" evidence="1">
    <location>
        <begin position="168"/>
        <end position="271"/>
    </location>
</feature>
<organism evidence="2 3">
    <name type="scientific">Streptomyces marincola</name>
    <dbReference type="NCBI Taxonomy" id="2878388"/>
    <lineage>
        <taxon>Bacteria</taxon>
        <taxon>Bacillati</taxon>
        <taxon>Actinomycetota</taxon>
        <taxon>Actinomycetes</taxon>
        <taxon>Kitasatosporales</taxon>
        <taxon>Streptomycetaceae</taxon>
        <taxon>Streptomyces</taxon>
    </lineage>
</organism>
<accession>A0A1W7D4A6</accession>
<dbReference type="PANTHER" id="PTHR42815:SF2">
    <property type="entry name" value="FAD-BINDING, PUTATIVE (AFU_ORTHOLOGUE AFUA_6G07600)-RELATED"/>
    <property type="match status" value="1"/>
</dbReference>
<dbReference type="InterPro" id="IPR012349">
    <property type="entry name" value="Split_barrel_FMN-bd"/>
</dbReference>
<gene>
    <name evidence="2" type="ORF">CAG99_26500</name>
</gene>
<evidence type="ECO:0000313" key="2">
    <source>
        <dbReference type="EMBL" id="ARQ71908.1"/>
    </source>
</evidence>
<dbReference type="InterPro" id="IPR011576">
    <property type="entry name" value="Pyridox_Oxase_N"/>
</dbReference>
<evidence type="ECO:0000313" key="3">
    <source>
        <dbReference type="Proteomes" id="UP000194218"/>
    </source>
</evidence>
<dbReference type="Gene3D" id="2.30.110.10">
    <property type="entry name" value="Electron Transport, Fmn-binding Protein, Chain A"/>
    <property type="match status" value="1"/>
</dbReference>
<dbReference type="AlphaFoldDB" id="A0A1W7D4A6"/>
<sequence>MPLGYHPGERAVQARAHALDRADHAWRAIRDHVPRVAGDFLAERRMLILGARDAEGRVWASQLTGPPGFLTAIDESTVSVDARPAPNDPLADALTGPGPVPLGALAIEPATRRRMRINGLAAPTASGLLLHVEQVYANCPRHIVRRSVTRELTAGRSHPAPVRTSALTSAQQKLVSAADTFFVASADIDGSVDASHRGGSPGFLEVLDADRLCWPDYRGNAMYMTLGNLQRQPAAGLLIPDWGSGTLVHLVGRAQVDWSDRRAAAFPGAERVIDFHIEQVLERPAASDLRWTSDTD</sequence>
<dbReference type="EMBL" id="CP021121">
    <property type="protein sequence ID" value="ARQ71908.1"/>
    <property type="molecule type" value="Genomic_DNA"/>
</dbReference>
<dbReference type="KEGG" id="smao:CAG99_26500"/>
<dbReference type="PANTHER" id="PTHR42815">
    <property type="entry name" value="FAD-BINDING, PUTATIVE (AFU_ORTHOLOGUE AFUA_6G07600)-RELATED"/>
    <property type="match status" value="1"/>
</dbReference>